<dbReference type="InterPro" id="IPR025161">
    <property type="entry name" value="IS402-like_dom"/>
</dbReference>
<dbReference type="InterPro" id="IPR002559">
    <property type="entry name" value="Transposase_11"/>
</dbReference>
<evidence type="ECO:0000259" key="2">
    <source>
        <dbReference type="Pfam" id="PF01609"/>
    </source>
</evidence>
<dbReference type="GO" id="GO:0004803">
    <property type="term" value="F:transposase activity"/>
    <property type="evidence" value="ECO:0007669"/>
    <property type="project" value="InterPro"/>
</dbReference>
<organism evidence="4 5">
    <name type="scientific">Melittangium boletus DSM 14713</name>
    <dbReference type="NCBI Taxonomy" id="1294270"/>
    <lineage>
        <taxon>Bacteria</taxon>
        <taxon>Pseudomonadati</taxon>
        <taxon>Myxococcota</taxon>
        <taxon>Myxococcia</taxon>
        <taxon>Myxococcales</taxon>
        <taxon>Cystobacterineae</taxon>
        <taxon>Archangiaceae</taxon>
        <taxon>Melittangium</taxon>
    </lineage>
</organism>
<gene>
    <name evidence="4" type="ORF">MEBOL_005786</name>
</gene>
<evidence type="ECO:0000313" key="4">
    <source>
        <dbReference type="EMBL" id="ATB32309.1"/>
    </source>
</evidence>
<dbReference type="EMBL" id="CP022163">
    <property type="protein sequence ID" value="ATB32309.1"/>
    <property type="molecule type" value="Genomic_DNA"/>
</dbReference>
<name>A0A250IKL3_9BACT</name>
<dbReference type="GO" id="GO:0003677">
    <property type="term" value="F:DNA binding"/>
    <property type="evidence" value="ECO:0007669"/>
    <property type="project" value="InterPro"/>
</dbReference>
<dbReference type="AlphaFoldDB" id="A0A250IKL3"/>
<dbReference type="Proteomes" id="UP000217289">
    <property type="component" value="Chromosome"/>
</dbReference>
<sequence>MGVVHQDDGWRLPDELWAKMQPLLPPRPPHPLGCHNPRVPDRQAMDAILLVLRTALPWDALKATDICHPSSAYRRFREWLAAGVFREFWRQGLHAYAALVGIDLEWLALDGAMAKAPLGGEKTGPNPTDRGKKGSKKSLLTDGRGAPLGLRVAGANVNDHKLMHSTLQSLPVERPSPTEHAPQGLCLDKGYDYDRVRALAVQYGFTLHLRRRGEPDQPLESGKKARRWVVERTHGWLQQVSPSAGALGEA</sequence>
<dbReference type="Pfam" id="PF13340">
    <property type="entry name" value="DUF4096"/>
    <property type="match status" value="1"/>
</dbReference>
<feature type="region of interest" description="Disordered" evidence="1">
    <location>
        <begin position="118"/>
        <end position="144"/>
    </location>
</feature>
<evidence type="ECO:0000256" key="1">
    <source>
        <dbReference type="SAM" id="MobiDB-lite"/>
    </source>
</evidence>
<dbReference type="NCBIfam" id="NF033580">
    <property type="entry name" value="transpos_IS5_3"/>
    <property type="match status" value="1"/>
</dbReference>
<accession>A0A250IKL3</accession>
<protein>
    <submittedName>
        <fullName evidence="4">Transposase</fullName>
    </submittedName>
</protein>
<feature type="domain" description="Insertion element IS402-like" evidence="3">
    <location>
        <begin position="12"/>
        <end position="88"/>
    </location>
</feature>
<feature type="domain" description="Transposase IS4-like" evidence="2">
    <location>
        <begin position="107"/>
        <end position="239"/>
    </location>
</feature>
<proteinExistence type="predicted"/>
<dbReference type="GO" id="GO:0006313">
    <property type="term" value="P:DNA transposition"/>
    <property type="evidence" value="ECO:0007669"/>
    <property type="project" value="InterPro"/>
</dbReference>
<keyword evidence="5" id="KW-1185">Reference proteome</keyword>
<evidence type="ECO:0000259" key="3">
    <source>
        <dbReference type="Pfam" id="PF13340"/>
    </source>
</evidence>
<reference evidence="4 5" key="1">
    <citation type="submission" date="2017-06" db="EMBL/GenBank/DDBJ databases">
        <authorList>
            <person name="Kim H.J."/>
            <person name="Triplett B.A."/>
        </authorList>
    </citation>
    <scope>NUCLEOTIDE SEQUENCE [LARGE SCALE GENOMIC DNA]</scope>
    <source>
        <strain evidence="4 5">DSM 14713</strain>
    </source>
</reference>
<dbReference type="PANTHER" id="PTHR30007:SF0">
    <property type="entry name" value="TRANSPOSASE"/>
    <property type="match status" value="1"/>
</dbReference>
<evidence type="ECO:0000313" key="5">
    <source>
        <dbReference type="Proteomes" id="UP000217289"/>
    </source>
</evidence>
<dbReference type="KEGG" id="mbd:MEBOL_005786"/>
<dbReference type="Pfam" id="PF01609">
    <property type="entry name" value="DDE_Tnp_1"/>
    <property type="match status" value="1"/>
</dbReference>
<dbReference type="PANTHER" id="PTHR30007">
    <property type="entry name" value="PHP DOMAIN PROTEIN"/>
    <property type="match status" value="1"/>
</dbReference>